<gene>
    <name evidence="11" type="ORF">JMJ77_011385</name>
</gene>
<dbReference type="GO" id="GO:0004499">
    <property type="term" value="F:N,N-dimethylaniline monooxygenase activity"/>
    <property type="evidence" value="ECO:0007669"/>
    <property type="project" value="InterPro"/>
</dbReference>
<evidence type="ECO:0000256" key="1">
    <source>
        <dbReference type="ARBA" id="ARBA00004123"/>
    </source>
</evidence>
<dbReference type="Proteomes" id="UP000699042">
    <property type="component" value="Unassembled WGS sequence"/>
</dbReference>
<dbReference type="InterPro" id="IPR000960">
    <property type="entry name" value="Flavin_mOase"/>
</dbReference>
<protein>
    <recommendedName>
        <fullName evidence="3">tRNA (adenine(58)-N(1))-methyltransferase non-catalytic subunit TRM6</fullName>
    </recommendedName>
    <alternativeName>
        <fullName evidence="9">tRNA(m1A58)-methyltransferase subunit TRM6</fullName>
    </alternativeName>
</protein>
<dbReference type="GO" id="GO:0030488">
    <property type="term" value="P:tRNA methylation"/>
    <property type="evidence" value="ECO:0007669"/>
    <property type="project" value="InterPro"/>
</dbReference>
<dbReference type="PRINTS" id="PR00370">
    <property type="entry name" value="FMOXYGENASE"/>
</dbReference>
<evidence type="ECO:0000256" key="6">
    <source>
        <dbReference type="ARBA" id="ARBA00022827"/>
    </source>
</evidence>
<keyword evidence="12" id="KW-1185">Reference proteome</keyword>
<evidence type="ECO:0000256" key="7">
    <source>
        <dbReference type="ARBA" id="ARBA00023002"/>
    </source>
</evidence>
<dbReference type="EMBL" id="JAESDN010000023">
    <property type="protein sequence ID" value="KAG7040521.1"/>
    <property type="molecule type" value="Genomic_DNA"/>
</dbReference>
<feature type="compositionally biased region" description="Low complexity" evidence="10">
    <location>
        <begin position="953"/>
        <end position="972"/>
    </location>
</feature>
<evidence type="ECO:0000313" key="12">
    <source>
        <dbReference type="Proteomes" id="UP000699042"/>
    </source>
</evidence>
<dbReference type="SUPFAM" id="SSF51905">
    <property type="entry name" value="FAD/NAD(P)-binding domain"/>
    <property type="match status" value="2"/>
</dbReference>
<dbReference type="GO" id="GO:0005634">
    <property type="term" value="C:nucleus"/>
    <property type="evidence" value="ECO:0007669"/>
    <property type="project" value="UniProtKB-SubCell"/>
</dbReference>
<proteinExistence type="inferred from homology"/>
<keyword evidence="4" id="KW-0285">Flavoprotein</keyword>
<dbReference type="InterPro" id="IPR020946">
    <property type="entry name" value="Flavin_mOase-like"/>
</dbReference>
<dbReference type="InterPro" id="IPR036188">
    <property type="entry name" value="FAD/NAD-bd_sf"/>
</dbReference>
<evidence type="ECO:0000256" key="4">
    <source>
        <dbReference type="ARBA" id="ARBA00022630"/>
    </source>
</evidence>
<keyword evidence="5" id="KW-0819">tRNA processing</keyword>
<organism evidence="11 12">
    <name type="scientific">Colletotrichum scovillei</name>
    <dbReference type="NCBI Taxonomy" id="1209932"/>
    <lineage>
        <taxon>Eukaryota</taxon>
        <taxon>Fungi</taxon>
        <taxon>Dikarya</taxon>
        <taxon>Ascomycota</taxon>
        <taxon>Pezizomycotina</taxon>
        <taxon>Sordariomycetes</taxon>
        <taxon>Hypocreomycetidae</taxon>
        <taxon>Glomerellales</taxon>
        <taxon>Glomerellaceae</taxon>
        <taxon>Colletotrichum</taxon>
        <taxon>Colletotrichum acutatum species complex</taxon>
    </lineage>
</organism>
<reference evidence="11" key="1">
    <citation type="submission" date="2021-05" db="EMBL/GenBank/DDBJ databases">
        <title>Comparative genomics of three Colletotrichum scovillei strains and genetic complementation revealed genes involved fungal growth and virulence on chili pepper.</title>
        <authorList>
            <person name="Hsieh D.-K."/>
            <person name="Chuang S.-C."/>
            <person name="Chen C.-Y."/>
            <person name="Chao Y.-T."/>
            <person name="Lu M.-Y.J."/>
            <person name="Lee M.-H."/>
            <person name="Shih M.-C."/>
        </authorList>
    </citation>
    <scope>NUCLEOTIDE SEQUENCE</scope>
    <source>
        <strain evidence="11">Coll-153</strain>
    </source>
</reference>
<comment type="subcellular location">
    <subcellularLocation>
        <location evidence="1">Nucleus</location>
    </subcellularLocation>
</comment>
<comment type="caution">
    <text evidence="11">The sequence shown here is derived from an EMBL/GenBank/DDBJ whole genome shotgun (WGS) entry which is preliminary data.</text>
</comment>
<feature type="region of interest" description="Disordered" evidence="10">
    <location>
        <begin position="917"/>
        <end position="1004"/>
    </location>
</feature>
<evidence type="ECO:0000313" key="11">
    <source>
        <dbReference type="EMBL" id="KAG7040521.1"/>
    </source>
</evidence>
<evidence type="ECO:0000256" key="3">
    <source>
        <dbReference type="ARBA" id="ARBA00021704"/>
    </source>
</evidence>
<evidence type="ECO:0000256" key="9">
    <source>
        <dbReference type="ARBA" id="ARBA00032319"/>
    </source>
</evidence>
<dbReference type="PANTHER" id="PTHR12945">
    <property type="entry name" value="TRANSLATION INITIATION FACTOR EIF3-RELATED"/>
    <property type="match status" value="1"/>
</dbReference>
<dbReference type="Pfam" id="PF04189">
    <property type="entry name" value="Gcd10p"/>
    <property type="match status" value="1"/>
</dbReference>
<dbReference type="Gene3D" id="3.50.50.60">
    <property type="entry name" value="FAD/NAD(P)-binding domain"/>
    <property type="match status" value="1"/>
</dbReference>
<sequence length="1260" mass="140387">MSQTAIIERAAGPMMKPIRVAVIGAGASGLVTAKYLRQARQYFGVPDIEVRIFEREDGVGGVYKYKVYEEAEMVSSKYLTAFSDFRVSKDLPDFLPVEDYVRYLEGFCTQFDLWGITETNTEIIRVSHTADGHRVFFRRSQGLEVAESQDGEESWDCDAIAVCSGLNNVPSISYIEGLKNVKHLHSSEVKERKQFGLNTSVMILGVGETAMDLAHLAVTSEAREVVMCHKGGFFCAKKVVPLPVVMQVWKPDPHQKPVDTAIASFLDTAYLPERLQHSNLLWSVYDKTFKGLHYLSGGTAAGPDQWVGEIEGERNNVDSLFLVKSDRALPYLNEGNRPQDIFSRIRAFVMNVELKNTSGRKILTAPWPLAFRDDGTVVFPDSKKREHVEALSQVIKPDLVVAATGYVRRFDFLDNGYPEPNELDVRGIWRRGEVTAGFIGFVRPGIGAIPPLAELQAQLWVLNLLRHKYPQQMALHAPDASQGESNDDAIPHYEIDYALKARGGHDLFKSKHGVEQESYAYQLALDMGSVPTFSFMKRQGFKAFYTWAMGSNFNTKFRLIGPWRWTKGALPIMRGELFDVVKQTGGGVFFTTYTLLPLLLFGSLTLLLHATAGILRLVGMKERANKMLAYPVATMHHVVQPHQWVSLKLLSEDTKVLQIVPNTTISLGKLGSFPSNLIIERPFHITYEIQDRRDGENFNRLRVVPTSEIHADALADLNAQNTEEEGTTLENVIAAPDGAEFELVDQESGNVVAHSRREIIDDAARQTLTAEEIEQLKQGNTDAGKEIIAKLLLSHTAIDQKTAFSLAKYKLLKTKKYIRRFMIQPLDPLTLGKWLLEEKDAGKVLEMREEMMGLLNSWANVHFGGVSPTDKPETVTVDGSGMLDKSEIGGRWLVVEDTGGLVTAAMAERMGILYPKDPEEVQEVEDATDVGKEEANGVKPAENTAATVDDAATEQTQETSTETTVQDSTTTTMPEEATADATMTNDGETTKPQQPRRRHPPRRDDFEAMFAPTNTLTLIHPNSQPNLALLKYYNFDSTNPNPPYPLHPLATNLLPISWLQLLEPEEDVTYSTPPPEVSDEELHSWKANRRGNYHRKRRRWARTRYIVDSTRAGGFSGLVIASTMDTVSILRHTLPLLAGGAPIAVYSQSIEPLTELADCFSIARRAGWSSNPPAEAAGKSVQELERWEGSDDFPINPTLLLGANVQTSRAKRWQVLPGRTHPMMMGRGGADGYVFTGWKAVPAEGKVEARGKFKRRKVEA</sequence>
<dbReference type="GO" id="GO:0050660">
    <property type="term" value="F:flavin adenine dinucleotide binding"/>
    <property type="evidence" value="ECO:0007669"/>
    <property type="project" value="InterPro"/>
</dbReference>
<evidence type="ECO:0000256" key="10">
    <source>
        <dbReference type="SAM" id="MobiDB-lite"/>
    </source>
</evidence>
<dbReference type="InterPro" id="IPR017423">
    <property type="entry name" value="TRM6"/>
</dbReference>
<dbReference type="GO" id="GO:0050661">
    <property type="term" value="F:NADP binding"/>
    <property type="evidence" value="ECO:0007669"/>
    <property type="project" value="InterPro"/>
</dbReference>
<comment type="similarity">
    <text evidence="2">Belongs to the TRM6/GCD10 family.</text>
</comment>
<keyword evidence="11" id="KW-0503">Monooxygenase</keyword>
<keyword evidence="7" id="KW-0560">Oxidoreductase</keyword>
<dbReference type="GO" id="GO:0031515">
    <property type="term" value="C:tRNA (m1A) methyltransferase complex"/>
    <property type="evidence" value="ECO:0007669"/>
    <property type="project" value="InterPro"/>
</dbReference>
<accession>A0A9P7QUM4</accession>
<keyword evidence="6" id="KW-0274">FAD</keyword>
<evidence type="ECO:0000256" key="2">
    <source>
        <dbReference type="ARBA" id="ARBA00008320"/>
    </source>
</evidence>
<feature type="compositionally biased region" description="Polar residues" evidence="10">
    <location>
        <begin position="981"/>
        <end position="991"/>
    </location>
</feature>
<dbReference type="AlphaFoldDB" id="A0A9P7QUM4"/>
<evidence type="ECO:0000256" key="5">
    <source>
        <dbReference type="ARBA" id="ARBA00022694"/>
    </source>
</evidence>
<keyword evidence="8" id="KW-0539">Nucleus</keyword>
<dbReference type="Pfam" id="PF00743">
    <property type="entry name" value="FMO-like"/>
    <property type="match status" value="1"/>
</dbReference>
<evidence type="ECO:0000256" key="8">
    <source>
        <dbReference type="ARBA" id="ARBA00023242"/>
    </source>
</evidence>
<dbReference type="PANTHER" id="PTHR12945:SF0">
    <property type="entry name" value="TRNA (ADENINE(58)-N(1))-METHYLTRANSFERASE NON-CATALYTIC SUBUNIT TRM6"/>
    <property type="match status" value="1"/>
</dbReference>
<name>A0A9P7QUM4_9PEZI</name>